<dbReference type="Pfam" id="PF13796">
    <property type="entry name" value="Sensor"/>
    <property type="match status" value="1"/>
</dbReference>
<accession>A0ABU1JCL7</accession>
<dbReference type="EMBL" id="JAVDQF010000001">
    <property type="protein sequence ID" value="MDR6270177.1"/>
    <property type="molecule type" value="Genomic_DNA"/>
</dbReference>
<keyword evidence="9" id="KW-0472">Membrane</keyword>
<keyword evidence="9" id="KW-1133">Transmembrane helix</keyword>
<dbReference type="InterPro" id="IPR025828">
    <property type="entry name" value="Put_sensor_dom"/>
</dbReference>
<keyword evidence="7" id="KW-0067">ATP-binding</keyword>
<dbReference type="RefSeq" id="WP_309799066.1">
    <property type="nucleotide sequence ID" value="NZ_BAAAHY010000005.1"/>
</dbReference>
<dbReference type="InterPro" id="IPR011712">
    <property type="entry name" value="Sig_transdc_His_kin_sub3_dim/P"/>
</dbReference>
<sequence>MPSPEIPRAVPAGTQLIAADFDAPAGPAAAPHRLGFFRQLGRDLGYSLASFFISIPAFSVVVTLFSAGVGTLVIYLGLFVLIGCLFCASFFAAAERNLAEWNRGPLPPHVYKQIVSRGQKGLLTPLSDSLRWREAIHAVLVFPIRIAVFCLALTWLLTGPGELTAFYWKRFLPEDNRDLWDLLGVNPVYHDWIDVGIGLFFIVTLPFVLKGSALLLRVFARSMLTNQSSVLKEQVRRAEASRDSAVAAEAGNLRRLERDIHDGPQQRLVRVSMDLKSAQRRLARGEAGASELVAEALKQTQDTLGELRAISRGIAPPILVDRGLPAAVEAAAARTPVPVTVRVEGLGKRRLAENIENTAYFVIAESLTNVAKHAHATCAEVTLRKEPGQLTVQIADDGQGGAHLGKGHGLVGLQERAVANGGSLELASDGSGTTVSLTLPLAG</sequence>
<feature type="transmembrane region" description="Helical" evidence="9">
    <location>
        <begin position="135"/>
        <end position="157"/>
    </location>
</feature>
<protein>
    <recommendedName>
        <fullName evidence="2">histidine kinase</fullName>
        <ecNumber evidence="2">2.7.13.3</ecNumber>
    </recommendedName>
</protein>
<dbReference type="Pfam" id="PF07730">
    <property type="entry name" value="HisKA_3"/>
    <property type="match status" value="1"/>
</dbReference>
<feature type="domain" description="Signal transduction histidine kinase subgroup 3 dimerisation and phosphoacceptor" evidence="11">
    <location>
        <begin position="254"/>
        <end position="317"/>
    </location>
</feature>
<dbReference type="Proteomes" id="UP001185069">
    <property type="component" value="Unassembled WGS sequence"/>
</dbReference>
<evidence type="ECO:0000256" key="1">
    <source>
        <dbReference type="ARBA" id="ARBA00000085"/>
    </source>
</evidence>
<comment type="caution">
    <text evidence="13">The sequence shown here is derived from an EMBL/GenBank/DDBJ whole genome shotgun (WGS) entry which is preliminary data.</text>
</comment>
<dbReference type="GO" id="GO:0016301">
    <property type="term" value="F:kinase activity"/>
    <property type="evidence" value="ECO:0007669"/>
    <property type="project" value="UniProtKB-KW"/>
</dbReference>
<dbReference type="Gene3D" id="1.20.5.1930">
    <property type="match status" value="1"/>
</dbReference>
<evidence type="ECO:0000259" key="10">
    <source>
        <dbReference type="Pfam" id="PF02518"/>
    </source>
</evidence>
<evidence type="ECO:0000256" key="3">
    <source>
        <dbReference type="ARBA" id="ARBA00022553"/>
    </source>
</evidence>
<proteinExistence type="predicted"/>
<dbReference type="Pfam" id="PF02518">
    <property type="entry name" value="HATPase_c"/>
    <property type="match status" value="1"/>
</dbReference>
<feature type="transmembrane region" description="Helical" evidence="9">
    <location>
        <begin position="72"/>
        <end position="94"/>
    </location>
</feature>
<keyword evidence="4" id="KW-0808">Transferase</keyword>
<feature type="transmembrane region" description="Helical" evidence="9">
    <location>
        <begin position="197"/>
        <end position="219"/>
    </location>
</feature>
<evidence type="ECO:0000256" key="8">
    <source>
        <dbReference type="ARBA" id="ARBA00023012"/>
    </source>
</evidence>
<feature type="domain" description="Histidine kinase/HSP90-like ATPase" evidence="10">
    <location>
        <begin position="357"/>
        <end position="442"/>
    </location>
</feature>
<evidence type="ECO:0000259" key="11">
    <source>
        <dbReference type="Pfam" id="PF07730"/>
    </source>
</evidence>
<evidence type="ECO:0000256" key="2">
    <source>
        <dbReference type="ARBA" id="ARBA00012438"/>
    </source>
</evidence>
<dbReference type="InterPro" id="IPR003594">
    <property type="entry name" value="HATPase_dom"/>
</dbReference>
<evidence type="ECO:0000313" key="13">
    <source>
        <dbReference type="EMBL" id="MDR6270177.1"/>
    </source>
</evidence>
<feature type="domain" description="Putative sensor" evidence="12">
    <location>
        <begin position="46"/>
        <end position="224"/>
    </location>
</feature>
<evidence type="ECO:0000259" key="12">
    <source>
        <dbReference type="Pfam" id="PF13796"/>
    </source>
</evidence>
<dbReference type="CDD" id="cd16917">
    <property type="entry name" value="HATPase_UhpB-NarQ-NarX-like"/>
    <property type="match status" value="1"/>
</dbReference>
<evidence type="ECO:0000313" key="14">
    <source>
        <dbReference type="Proteomes" id="UP001185069"/>
    </source>
</evidence>
<keyword evidence="9" id="KW-0812">Transmembrane</keyword>
<gene>
    <name evidence="13" type="ORF">JOE69_002415</name>
</gene>
<dbReference type="Gene3D" id="3.30.565.10">
    <property type="entry name" value="Histidine kinase-like ATPase, C-terminal domain"/>
    <property type="match status" value="1"/>
</dbReference>
<reference evidence="13 14" key="1">
    <citation type="submission" date="2023-07" db="EMBL/GenBank/DDBJ databases">
        <title>Sequencing the genomes of 1000 actinobacteria strains.</title>
        <authorList>
            <person name="Klenk H.-P."/>
        </authorList>
    </citation>
    <scope>NUCLEOTIDE SEQUENCE [LARGE SCALE GENOMIC DNA]</scope>
    <source>
        <strain evidence="13 14">DSM 14555</strain>
    </source>
</reference>
<dbReference type="PANTHER" id="PTHR24421:SF10">
    <property type="entry name" value="NITRATE_NITRITE SENSOR PROTEIN NARQ"/>
    <property type="match status" value="1"/>
</dbReference>
<dbReference type="InterPro" id="IPR050482">
    <property type="entry name" value="Sensor_HK_TwoCompSys"/>
</dbReference>
<feature type="transmembrane region" description="Helical" evidence="9">
    <location>
        <begin position="44"/>
        <end position="66"/>
    </location>
</feature>
<keyword evidence="14" id="KW-1185">Reference proteome</keyword>
<dbReference type="SUPFAM" id="SSF55874">
    <property type="entry name" value="ATPase domain of HSP90 chaperone/DNA topoisomerase II/histidine kinase"/>
    <property type="match status" value="1"/>
</dbReference>
<keyword evidence="5" id="KW-0547">Nucleotide-binding</keyword>
<dbReference type="EC" id="2.7.13.3" evidence="2"/>
<dbReference type="PANTHER" id="PTHR24421">
    <property type="entry name" value="NITRATE/NITRITE SENSOR PROTEIN NARX-RELATED"/>
    <property type="match status" value="1"/>
</dbReference>
<comment type="catalytic activity">
    <reaction evidence="1">
        <text>ATP + protein L-histidine = ADP + protein N-phospho-L-histidine.</text>
        <dbReference type="EC" id="2.7.13.3"/>
    </reaction>
</comment>
<organism evidence="13 14">
    <name type="scientific">Arthrobacter russicus</name>
    <dbReference type="NCBI Taxonomy" id="172040"/>
    <lineage>
        <taxon>Bacteria</taxon>
        <taxon>Bacillati</taxon>
        <taxon>Actinomycetota</taxon>
        <taxon>Actinomycetes</taxon>
        <taxon>Micrococcales</taxon>
        <taxon>Micrococcaceae</taxon>
        <taxon>Arthrobacter</taxon>
    </lineage>
</organism>
<keyword evidence="3" id="KW-0597">Phosphoprotein</keyword>
<evidence type="ECO:0000256" key="6">
    <source>
        <dbReference type="ARBA" id="ARBA00022777"/>
    </source>
</evidence>
<name>A0ABU1JCL7_9MICC</name>
<evidence type="ECO:0000256" key="9">
    <source>
        <dbReference type="SAM" id="Phobius"/>
    </source>
</evidence>
<keyword evidence="8" id="KW-0902">Two-component regulatory system</keyword>
<dbReference type="InterPro" id="IPR036890">
    <property type="entry name" value="HATPase_C_sf"/>
</dbReference>
<evidence type="ECO:0000256" key="4">
    <source>
        <dbReference type="ARBA" id="ARBA00022679"/>
    </source>
</evidence>
<evidence type="ECO:0000256" key="7">
    <source>
        <dbReference type="ARBA" id="ARBA00022840"/>
    </source>
</evidence>
<keyword evidence="6 13" id="KW-0418">Kinase</keyword>
<evidence type="ECO:0000256" key="5">
    <source>
        <dbReference type="ARBA" id="ARBA00022741"/>
    </source>
</evidence>